<evidence type="ECO:0000313" key="7">
    <source>
        <dbReference type="EMBL" id="CAE0768926.1"/>
    </source>
</evidence>
<dbReference type="InterPro" id="IPR044250">
    <property type="entry name" value="MenF-like"/>
</dbReference>
<dbReference type="GO" id="GO:0008909">
    <property type="term" value="F:isochorismate synthase activity"/>
    <property type="evidence" value="ECO:0007669"/>
    <property type="project" value="InterPro"/>
</dbReference>
<evidence type="ECO:0000256" key="2">
    <source>
        <dbReference type="ARBA" id="ARBA00022692"/>
    </source>
</evidence>
<reference evidence="7" key="1">
    <citation type="submission" date="2021-01" db="EMBL/GenBank/DDBJ databases">
        <authorList>
            <person name="Corre E."/>
            <person name="Pelletier E."/>
            <person name="Niang G."/>
            <person name="Scheremetjew M."/>
            <person name="Finn R."/>
            <person name="Kale V."/>
            <person name="Holt S."/>
            <person name="Cochrane G."/>
            <person name="Meng A."/>
            <person name="Brown T."/>
            <person name="Cohen L."/>
        </authorList>
    </citation>
    <scope>NUCLEOTIDE SEQUENCE</scope>
    <source>
        <strain evidence="7">CCMP645</strain>
    </source>
</reference>
<organism evidence="7">
    <name type="scientific">Chrysotila carterae</name>
    <name type="common">Marine alga</name>
    <name type="synonym">Syracosphaera carterae</name>
    <dbReference type="NCBI Taxonomy" id="13221"/>
    <lineage>
        <taxon>Eukaryota</taxon>
        <taxon>Haptista</taxon>
        <taxon>Haptophyta</taxon>
        <taxon>Prymnesiophyceae</taxon>
        <taxon>Isochrysidales</taxon>
        <taxon>Isochrysidaceae</taxon>
        <taxon>Chrysotila</taxon>
    </lineage>
</organism>
<dbReference type="GO" id="GO:0009234">
    <property type="term" value="P:menaquinone biosynthetic process"/>
    <property type="evidence" value="ECO:0007669"/>
    <property type="project" value="TreeGrafter"/>
</dbReference>
<dbReference type="SUPFAM" id="SSF56322">
    <property type="entry name" value="ADC synthase"/>
    <property type="match status" value="2"/>
</dbReference>
<feature type="domain" description="Chorismate-utilising enzyme C-terminal" evidence="6">
    <location>
        <begin position="429"/>
        <end position="519"/>
    </location>
</feature>
<gene>
    <name evidence="7" type="ORF">PCAR00345_LOCUS21538</name>
</gene>
<dbReference type="InterPro" id="IPR000537">
    <property type="entry name" value="UbiA_prenyltransferase"/>
</dbReference>
<dbReference type="Pfam" id="PF01040">
    <property type="entry name" value="UbiA"/>
    <property type="match status" value="1"/>
</dbReference>
<feature type="region of interest" description="Disordered" evidence="5">
    <location>
        <begin position="389"/>
        <end position="420"/>
    </location>
</feature>
<dbReference type="Pfam" id="PF00425">
    <property type="entry name" value="Chorismate_bind"/>
    <property type="match status" value="2"/>
</dbReference>
<evidence type="ECO:0000259" key="6">
    <source>
        <dbReference type="Pfam" id="PF00425"/>
    </source>
</evidence>
<evidence type="ECO:0000256" key="1">
    <source>
        <dbReference type="ARBA" id="ARBA00004141"/>
    </source>
</evidence>
<dbReference type="InterPro" id="IPR015890">
    <property type="entry name" value="Chorismate_C"/>
</dbReference>
<dbReference type="PANTHER" id="PTHR47253:SF4">
    <property type="entry name" value="ISOCHORISMATE SYNTHASE 2, CHLOROPLASTIC"/>
    <property type="match status" value="1"/>
</dbReference>
<dbReference type="Gene3D" id="3.60.120.10">
    <property type="entry name" value="Anthranilate synthase"/>
    <property type="match status" value="3"/>
</dbReference>
<keyword evidence="2" id="KW-0812">Transmembrane</keyword>
<name>A0A7S4BKJ6_CHRCT</name>
<keyword evidence="4" id="KW-0472">Membrane</keyword>
<dbReference type="GO" id="GO:0016765">
    <property type="term" value="F:transferase activity, transferring alkyl or aryl (other than methyl) groups"/>
    <property type="evidence" value="ECO:0007669"/>
    <property type="project" value="InterPro"/>
</dbReference>
<evidence type="ECO:0000256" key="3">
    <source>
        <dbReference type="ARBA" id="ARBA00022989"/>
    </source>
</evidence>
<dbReference type="EMBL" id="HBIZ01033778">
    <property type="protein sequence ID" value="CAE0768926.1"/>
    <property type="molecule type" value="Transcribed_RNA"/>
</dbReference>
<protein>
    <recommendedName>
        <fullName evidence="6">Chorismate-utilising enzyme C-terminal domain-containing protein</fullName>
    </recommendedName>
</protein>
<evidence type="ECO:0000256" key="4">
    <source>
        <dbReference type="ARBA" id="ARBA00023136"/>
    </source>
</evidence>
<evidence type="ECO:0000256" key="5">
    <source>
        <dbReference type="SAM" id="MobiDB-lite"/>
    </source>
</evidence>
<dbReference type="AlphaFoldDB" id="A0A7S4BKJ6"/>
<sequence length="870" mass="94651">MAMPPSEVLQKMQQMLHAATPSISSENVNSMSSQFCCTRLEIEVLASADPVHWLMQQHPLPRVYFSDQTRELCIAGVGATDIVHASDYSETALWQRLTISNLRARYYGGLRFDKNRSCGEEWSCFGGGIFILPQFDLQLCEGRCYFGCHLRWHAGSADEVAPSWASAVASALEVLSKLSDTLAPVRAPVQALPAVLEVEHALSHDAWEAAVGRVLDGVRDGSWSKVVLAQRTTLRLSQPLEALHVLRCLIEGEEHGARAPPPPRDGARAPTAGGVRRTAYLFLMQLDGETAFLGVSPEQLFSLRGRALSTEALAGTRRRGGTDADDAQLGAQLLSSDKDLREVLAVRDFLTEALAEACETISHSEPFLLTQKHVQHICLSFNATLKSTETRAQPATRGKAARRGPGALTNGAATDTDTAASSSAAASHAAAGRVLSLLHPTPAVCGTPRAAAFGQIAAAETFDRGLYAGPFGYASASGCDFCVGIRSALFRGATAHLFAGAGIVRGSEPGAEWEEVHVKMRNFSSLFPRVSRLGRSLLRVHWLRRSALEDFLLSIDAAVRPLVARSTPRPGAALSLPRVAFFAFKVSRPYFYLVTIWLYLIPTGRRADLWASVPFWIGLLYNTMPLNLLTYLMNDLADVEVDSENPRKRSSMLVGVRARGAALRTAVPLTAATQLLFLAAFSCVCGVTRTLLWFSAVVGVNWLYNYGPQLSSNYAPLDLLCPCGYMLVIPLSCALNRLPTPEPRVWVHTLFFIVRSQLWIQTFDLDYDAQAGRRTSAVLLGLKRTQAALAALLLAEAAFVHAYFRDWALRSFSLASFGLLMLQVSCGDRTKKPSPAEIKTTFIVLGLGGYGLLVQVWLNGAFNPDETLSA</sequence>
<dbReference type="GO" id="GO:0016020">
    <property type="term" value="C:membrane"/>
    <property type="evidence" value="ECO:0007669"/>
    <property type="project" value="UniProtKB-SubCell"/>
</dbReference>
<keyword evidence="3" id="KW-1133">Transmembrane helix</keyword>
<comment type="subcellular location">
    <subcellularLocation>
        <location evidence="1">Membrane</location>
        <topology evidence="1">Multi-pass membrane protein</topology>
    </subcellularLocation>
</comment>
<dbReference type="InterPro" id="IPR005801">
    <property type="entry name" value="ADC_synthase"/>
</dbReference>
<accession>A0A7S4BKJ6</accession>
<feature type="domain" description="Chorismate-utilising enzyme C-terminal" evidence="6">
    <location>
        <begin position="204"/>
        <end position="391"/>
    </location>
</feature>
<proteinExistence type="predicted"/>
<dbReference type="PANTHER" id="PTHR47253">
    <property type="match status" value="1"/>
</dbReference>